<organism evidence="2">
    <name type="scientific">freshwater metagenome</name>
    <dbReference type="NCBI Taxonomy" id="449393"/>
    <lineage>
        <taxon>unclassified sequences</taxon>
        <taxon>metagenomes</taxon>
        <taxon>ecological metagenomes</taxon>
    </lineage>
</organism>
<name>A0A6J6FFQ5_9ZZZZ</name>
<accession>A0A6J6FFQ5</accession>
<evidence type="ECO:0000259" key="1">
    <source>
        <dbReference type="Pfam" id="PF07969"/>
    </source>
</evidence>
<evidence type="ECO:0000313" key="2">
    <source>
        <dbReference type="EMBL" id="CAB4585893.1"/>
    </source>
</evidence>
<dbReference type="GO" id="GO:0016812">
    <property type="term" value="F:hydrolase activity, acting on carbon-nitrogen (but not peptide) bonds, in cyclic amides"/>
    <property type="evidence" value="ECO:0007669"/>
    <property type="project" value="TreeGrafter"/>
</dbReference>
<feature type="domain" description="Amidohydrolase 3" evidence="1">
    <location>
        <begin position="45"/>
        <end position="558"/>
    </location>
</feature>
<dbReference type="InterPro" id="IPR050378">
    <property type="entry name" value="Metallo-dep_Hydrolases_sf"/>
</dbReference>
<dbReference type="AlphaFoldDB" id="A0A6J6FFQ5"/>
<dbReference type="Pfam" id="PF07969">
    <property type="entry name" value="Amidohydro_3"/>
    <property type="match status" value="1"/>
</dbReference>
<dbReference type="InterPro" id="IPR013108">
    <property type="entry name" value="Amidohydro_3"/>
</dbReference>
<dbReference type="EMBL" id="CAEZSR010000188">
    <property type="protein sequence ID" value="CAB4585893.1"/>
    <property type="molecule type" value="Genomic_DNA"/>
</dbReference>
<dbReference type="PANTHER" id="PTHR11647">
    <property type="entry name" value="HYDRANTOINASE/DIHYDROPYRIMIDINASE FAMILY MEMBER"/>
    <property type="match status" value="1"/>
</dbReference>
<dbReference type="SUPFAM" id="SSF51556">
    <property type="entry name" value="Metallo-dependent hydrolases"/>
    <property type="match status" value="1"/>
</dbReference>
<dbReference type="Gene3D" id="3.20.20.140">
    <property type="entry name" value="Metal-dependent hydrolases"/>
    <property type="match status" value="1"/>
</dbReference>
<proteinExistence type="predicted"/>
<gene>
    <name evidence="2" type="ORF">UFOPK1493_03410</name>
</gene>
<dbReference type="InterPro" id="IPR011059">
    <property type="entry name" value="Metal-dep_hydrolase_composite"/>
</dbReference>
<dbReference type="GO" id="GO:0005829">
    <property type="term" value="C:cytosol"/>
    <property type="evidence" value="ECO:0007669"/>
    <property type="project" value="TreeGrafter"/>
</dbReference>
<reference evidence="2" key="1">
    <citation type="submission" date="2020-05" db="EMBL/GenBank/DDBJ databases">
        <authorList>
            <person name="Chiriac C."/>
            <person name="Salcher M."/>
            <person name="Ghai R."/>
            <person name="Kavagutti S V."/>
        </authorList>
    </citation>
    <scope>NUCLEOTIDE SEQUENCE</scope>
</reference>
<protein>
    <submittedName>
        <fullName evidence="2">Unannotated protein</fullName>
    </submittedName>
</protein>
<dbReference type="PANTHER" id="PTHR11647:SF1">
    <property type="entry name" value="COLLAPSIN RESPONSE MEDIATOR PROTEIN"/>
    <property type="match status" value="1"/>
</dbReference>
<sequence length="582" mass="62559">MSTHDLVIRNATVVDGTGAPARVADVAVSGDRITEVGVVDGRGHREIDADGLTVTPGFIDVHTHFDGQATWDPVLAPSSIHGVTSIVMGNCGVGFAPARPTPEHHDWLIGMLEGVEDIPGTALAEGLTWDWESFTDYLDALGRRRYAIDVATQVAHAPLRAYAMGERGADPLEVPTAEELAEMAVQVRAGIEAGALGFTTSRTYIHRTRDGAPLGTRYSSIDELTALVTAMAETGRGVVQLISDAYQSPDVDFTKAEMATMRALVEATGRPLSMTVQQPEPLPDRWREMASWVDECVAAGLPMKTQVSARPIGVLQGLTASLNPLVLCASFQEIARLPLAEQVVALRDPERRARIVAEHAARQIDGMLFEITHGFHKLFPMGDPVDYEPAPETSIAGIAAATGRNPVEVVLDLLVERDGNQLLYMPLFNFAKGNLDDVREMLLAPNSLLGLSDAGAHCGAISDASMTTTALALWTRDRRRDPLPVELMVHHLTQRGAQHVGWFDRGVVAPGHLADLNVIDMATLGAHPPHIVRDLPAGGRRLMQTASGYRHTFKSGVETFVDGEHTGALPGALVRGVQPAPR</sequence>
<dbReference type="InterPro" id="IPR032466">
    <property type="entry name" value="Metal_Hydrolase"/>
</dbReference>
<dbReference type="SUPFAM" id="SSF51338">
    <property type="entry name" value="Composite domain of metallo-dependent hydrolases"/>
    <property type="match status" value="1"/>
</dbReference>